<name>A0A5N5SMG8_9CRUS</name>
<dbReference type="PROSITE" id="PS00028">
    <property type="entry name" value="ZINC_FINGER_C2H2_1"/>
    <property type="match status" value="30"/>
</dbReference>
<keyword evidence="7" id="KW-0805">Transcription regulation</keyword>
<keyword evidence="8" id="KW-0238">DNA-binding</keyword>
<dbReference type="GO" id="GO:1990837">
    <property type="term" value="F:sequence-specific double-stranded DNA binding"/>
    <property type="evidence" value="ECO:0007669"/>
    <property type="project" value="UniProtKB-ARBA"/>
</dbReference>
<dbReference type="FunFam" id="3.30.160.60:FF:000446">
    <property type="entry name" value="Zinc finger protein"/>
    <property type="match status" value="2"/>
</dbReference>
<feature type="domain" description="C2H2-type" evidence="13">
    <location>
        <begin position="1033"/>
        <end position="1060"/>
    </location>
</feature>
<dbReference type="EMBL" id="SEYY01023359">
    <property type="protein sequence ID" value="KAB7494908.1"/>
    <property type="molecule type" value="Genomic_DNA"/>
</dbReference>
<dbReference type="GO" id="GO:0005634">
    <property type="term" value="C:nucleus"/>
    <property type="evidence" value="ECO:0007669"/>
    <property type="project" value="UniProtKB-SubCell"/>
</dbReference>
<feature type="domain" description="C2H2-type" evidence="13">
    <location>
        <begin position="855"/>
        <end position="883"/>
    </location>
</feature>
<dbReference type="FunFam" id="3.30.160.60:FF:000965">
    <property type="entry name" value="Neurotrophin receptor-interacting factor homolog"/>
    <property type="match status" value="1"/>
</dbReference>
<dbReference type="SMART" id="SM00355">
    <property type="entry name" value="ZnF_C2H2"/>
    <property type="match status" value="32"/>
</dbReference>
<evidence type="ECO:0000313" key="15">
    <source>
        <dbReference type="Proteomes" id="UP000326759"/>
    </source>
</evidence>
<dbReference type="Pfam" id="PF13894">
    <property type="entry name" value="zf-C2H2_4"/>
    <property type="match status" value="1"/>
</dbReference>
<dbReference type="GO" id="GO:0008270">
    <property type="term" value="F:zinc ion binding"/>
    <property type="evidence" value="ECO:0007669"/>
    <property type="project" value="UniProtKB-KW"/>
</dbReference>
<feature type="domain" description="C2H2-type" evidence="13">
    <location>
        <begin position="1405"/>
        <end position="1432"/>
    </location>
</feature>
<keyword evidence="6" id="KW-0862">Zinc</keyword>
<evidence type="ECO:0000256" key="7">
    <source>
        <dbReference type="ARBA" id="ARBA00023015"/>
    </source>
</evidence>
<feature type="domain" description="C2H2-type" evidence="13">
    <location>
        <begin position="1005"/>
        <end position="1032"/>
    </location>
</feature>
<keyword evidence="4" id="KW-0677">Repeat</keyword>
<evidence type="ECO:0000259" key="13">
    <source>
        <dbReference type="PROSITE" id="PS50157"/>
    </source>
</evidence>
<feature type="domain" description="C2H2-type" evidence="13">
    <location>
        <begin position="1594"/>
        <end position="1621"/>
    </location>
</feature>
<feature type="domain" description="C2H2-type" evidence="13">
    <location>
        <begin position="820"/>
        <end position="847"/>
    </location>
</feature>
<dbReference type="Pfam" id="PF13912">
    <property type="entry name" value="zf-C2H2_6"/>
    <property type="match status" value="4"/>
</dbReference>
<dbReference type="FunFam" id="3.30.160.60:FF:000065">
    <property type="entry name" value="B-cell CLL/lymphoma 6, member B"/>
    <property type="match status" value="2"/>
</dbReference>
<dbReference type="Proteomes" id="UP000326759">
    <property type="component" value="Unassembled WGS sequence"/>
</dbReference>
<dbReference type="PANTHER" id="PTHR24379">
    <property type="entry name" value="KRAB AND ZINC FINGER DOMAIN-CONTAINING"/>
    <property type="match status" value="1"/>
</dbReference>
<comment type="subcellular location">
    <subcellularLocation>
        <location evidence="2">Nucleus</location>
    </subcellularLocation>
</comment>
<feature type="domain" description="C2H2-type" evidence="13">
    <location>
        <begin position="679"/>
        <end position="706"/>
    </location>
</feature>
<evidence type="ECO:0000256" key="1">
    <source>
        <dbReference type="ARBA" id="ARBA00003767"/>
    </source>
</evidence>
<evidence type="ECO:0000256" key="8">
    <source>
        <dbReference type="ARBA" id="ARBA00023125"/>
    </source>
</evidence>
<keyword evidence="15" id="KW-1185">Reference proteome</keyword>
<feature type="domain" description="C2H2-type" evidence="13">
    <location>
        <begin position="1090"/>
        <end position="1117"/>
    </location>
</feature>
<feature type="domain" description="C2H2-type" evidence="13">
    <location>
        <begin position="1859"/>
        <end position="1882"/>
    </location>
</feature>
<feature type="domain" description="C2H2-type" evidence="13">
    <location>
        <begin position="1461"/>
        <end position="1488"/>
    </location>
</feature>
<keyword evidence="5 11" id="KW-0863">Zinc-finger</keyword>
<feature type="domain" description="C2H2-type" evidence="13">
    <location>
        <begin position="1377"/>
        <end position="1404"/>
    </location>
</feature>
<evidence type="ECO:0000256" key="9">
    <source>
        <dbReference type="ARBA" id="ARBA00023163"/>
    </source>
</evidence>
<feature type="domain" description="C2H2-type" evidence="13">
    <location>
        <begin position="1061"/>
        <end position="1089"/>
    </location>
</feature>
<feature type="domain" description="C2H2-type" evidence="13">
    <location>
        <begin position="735"/>
        <end position="762"/>
    </location>
</feature>
<evidence type="ECO:0000256" key="2">
    <source>
        <dbReference type="ARBA" id="ARBA00004123"/>
    </source>
</evidence>
<feature type="domain" description="C2H2-type" evidence="13">
    <location>
        <begin position="965"/>
        <end position="992"/>
    </location>
</feature>
<reference evidence="14 15" key="1">
    <citation type="journal article" date="2019" name="PLoS Biol.">
        <title>Sex chromosomes control vertical transmission of feminizing Wolbachia symbionts in an isopod.</title>
        <authorList>
            <person name="Becking T."/>
            <person name="Chebbi M.A."/>
            <person name="Giraud I."/>
            <person name="Moumen B."/>
            <person name="Laverre T."/>
            <person name="Caubet Y."/>
            <person name="Peccoud J."/>
            <person name="Gilbert C."/>
            <person name="Cordaux R."/>
        </authorList>
    </citation>
    <scope>NUCLEOTIDE SEQUENCE [LARGE SCALE GENOMIC DNA]</scope>
    <source>
        <strain evidence="14">ANa2</strain>
        <tissue evidence="14">Whole body excluding digestive tract and cuticle</tissue>
    </source>
</reference>
<dbReference type="FunFam" id="3.30.160.60:FF:000303">
    <property type="entry name" value="Zinc finger protein 41"/>
    <property type="match status" value="1"/>
</dbReference>
<keyword evidence="10" id="KW-0539">Nucleus</keyword>
<dbReference type="GO" id="GO:0003682">
    <property type="term" value="F:chromatin binding"/>
    <property type="evidence" value="ECO:0007669"/>
    <property type="project" value="UniProtKB-ARBA"/>
</dbReference>
<feature type="domain" description="C2H2-type" evidence="13">
    <location>
        <begin position="1211"/>
        <end position="1238"/>
    </location>
</feature>
<evidence type="ECO:0000313" key="14">
    <source>
        <dbReference type="EMBL" id="KAB7494908.1"/>
    </source>
</evidence>
<accession>A0A5N5SMG8</accession>
<sequence length="2000" mass="226826">METVTQNLVLTCRKANQSPGMIEKKKLEKSPSSLRKQIDVEGNKVDDEISNQTSHYIAETKQTVTILYPQSGLPLLSTNNGELVNLVELPNVEDVDPLHLENSLQYQVLGHNFENGSQIAVVTTDQSENQLLEAHTIQSAGEESIAYFKSANVEAIDNSNVRENTLISEQLIIPASEVVSNGQTITLPLSFVNDSGGVSLLQGLSHLPITLGDDSSGEVVPVNIETSSLVSGSENDSPSYIISNISSPISQQEVCSSIVNSSKSKNANICKSNSSKGILKVLKSNHVGRPPKTQHKKVIGYGPAAISAQGVVQEIGNRLVTVLPRPEDLKKLIDNKQLVLTVKGSNSSRFGNKKLNGSVKSQLNRLNNIYKKGSDDNTSLSENVSNINGISNNDEDIHDEDFCPKPIYVKRKGRRRKRGKRRGKGTFVISSTGRKLGRPKKVRTIVEGPKGPRVIQTGTNSTMSVSSNNDEVTQIEQSTIEITGNNYIRRTFNISNIKLENIDDSSLHSESEEYLRDKYTEEKTLVNEEGKRKLPPRNRGSKYKKLMLALKKQEYSDDDFDDDDSESGSINGGFNLSRTPLIPVKPKGHSKRGRPRKYSLQEEIVEPSSFTSTPTATIQTSLIPGLGSTKIIQLNESLSPIGEDVNSPTVLVKDEFHNPLEEENATIFVEENGEYEEGYQCTECGETTLYKRDYIRHLRVKHNLRPYECEHCGKTFTSKTSLQNHVQLHGLEKLHRCNQCGKGFDSVSQLKSHAIDHAGDNFYDCEHCGKAFSDISSLDLHHISSHYESVYNKCTKCNTVVSPEEYISHNANCFSFSKCYECDICHLQFVSSSGLNRHRKVHSRSSNPGLDEPGYRCSTCQASFSFESSLVKHVKIVHSLDVDTGNKSMQTVPLRENSVIEQLQEKLNEGYAPKTSELYDEPEETETIEKSSYDPFKCGICDEPFKDIDVMCDHYSSSHMGDQLNYCSYCGVGCSSESQLEQHKLIHVNEEKLSLSIIDSKDTPYVCSACGKGLRTSQEFAKHTKVHTQDKQFKCTLCSASFLIKSALDKHILVHTGQRPYVCDICLKSFRQSAALVRHKLWTHRLKNQNKCEVCGKTFFTESLLLYHLDSHGEEAAELKIRILNKSSDDNHSMNEKDLQTELEPKSSDEPNKKRTCEYCNKECSSLVALLTHKITHKLSASFKCDICHRTFREKRYLKKHKLTHKGLKVWKCDICHKAFATKLTLIRHSHVHLREALKPDPISYIDGNENCNAIVTTSVNTLPNELKCVECNREFVHKSHYVRHKLLHSGIPLLKCGLCNKMFVHKSDIIRHKVMHSFMFTCNLCGRNFHKRTLYVLHMKKHMDAKPFKCDKCNKSFASSGNFKIHQRIHSGEKPYHCNICNYKCSQSGRLLKHKRMHYGEKSASCNLCGKSFSNSESLKSHQRIHTGERPFRCSNCSKSFTNSTSLNQHMRDHVKEEMFKCEECHHKFRRSEHLEKHKMFHKVQHQFQKNTEMGLEADANIETPLYMCEICGRVFEKKKYLYTHHNVHSRQKLYSCAVCGKHLASRLALRNHTMIHTGEMPHKCNYCDKVFRSLSNLKRHVKVHSYNNQEFFSCDECGETLYTLDMLNEHKQAHVNLMMMNSADTGSVSNEVNQQLYVFDSVDDNINDTMNPNQQLIVENSQQQFLVDNTQSLLVFPESGNETYTEISSHTAETIKTEQTDVVPSSPLSNDDDIDQNTQSPFVLSHDKTISSLPVVEEREIDKPHQCDVCFKNFAKKQYLTKHKYRHREIKPHACDICEKRFAQKFEVAVHKIKHTGERPYCCEICKKEFRSKVNLINHRMRHTGEYPYLCSVCNKGLSTQLQLERHVSLHTGAHPFRCDICNKGYFQSVSLKRHLAKGHNIQTVDNYDPSHGIESSENLEVMEAISTIANISSLNEEKHTMVKLVTNKKIKEEVDLEVNVETMDMTSMEDFDVHGQQDYLLEPPQEIDPKFLSSILQQVPVDEADCVESSVNNDDQD</sequence>
<feature type="region of interest" description="Disordered" evidence="12">
    <location>
        <begin position="555"/>
        <end position="598"/>
    </location>
</feature>
<dbReference type="PANTHER" id="PTHR24379:SF116">
    <property type="entry name" value="ZINC FINGER PROTEIN 11"/>
    <property type="match status" value="1"/>
</dbReference>
<feature type="domain" description="C2H2-type" evidence="13">
    <location>
        <begin position="1295"/>
        <end position="1318"/>
    </location>
</feature>
<comment type="caution">
    <text evidence="14">The sequence shown here is derived from an EMBL/GenBank/DDBJ whole genome shotgun (WGS) entry which is preliminary data.</text>
</comment>
<feature type="domain" description="C2H2-type" evidence="13">
    <location>
        <begin position="1349"/>
        <end position="1376"/>
    </location>
</feature>
<feature type="region of interest" description="Disordered" evidence="12">
    <location>
        <begin position="1131"/>
        <end position="1153"/>
    </location>
</feature>
<feature type="domain" description="C2H2-type" evidence="13">
    <location>
        <begin position="1775"/>
        <end position="1802"/>
    </location>
</feature>
<evidence type="ECO:0000256" key="10">
    <source>
        <dbReference type="ARBA" id="ARBA00023242"/>
    </source>
</evidence>
<feature type="compositionally biased region" description="Acidic residues" evidence="12">
    <location>
        <begin position="556"/>
        <end position="566"/>
    </location>
</feature>
<dbReference type="PROSITE" id="PS50157">
    <property type="entry name" value="ZINC_FINGER_C2H2_2"/>
    <property type="match status" value="31"/>
</dbReference>
<feature type="domain" description="C2H2-type" evidence="13">
    <location>
        <begin position="1267"/>
        <end position="1291"/>
    </location>
</feature>
<dbReference type="InterPro" id="IPR036236">
    <property type="entry name" value="Znf_C2H2_sf"/>
</dbReference>
<organism evidence="14 15">
    <name type="scientific">Armadillidium nasatum</name>
    <dbReference type="NCBI Taxonomy" id="96803"/>
    <lineage>
        <taxon>Eukaryota</taxon>
        <taxon>Metazoa</taxon>
        <taxon>Ecdysozoa</taxon>
        <taxon>Arthropoda</taxon>
        <taxon>Crustacea</taxon>
        <taxon>Multicrustacea</taxon>
        <taxon>Malacostraca</taxon>
        <taxon>Eumalacostraca</taxon>
        <taxon>Peracarida</taxon>
        <taxon>Isopoda</taxon>
        <taxon>Oniscidea</taxon>
        <taxon>Crinocheta</taxon>
        <taxon>Armadillidiidae</taxon>
        <taxon>Armadillidium</taxon>
    </lineage>
</organism>
<feature type="domain" description="C2H2-type" evidence="13">
    <location>
        <begin position="1508"/>
        <end position="1535"/>
    </location>
</feature>
<evidence type="ECO:0000256" key="3">
    <source>
        <dbReference type="ARBA" id="ARBA00022723"/>
    </source>
</evidence>
<feature type="domain" description="C2H2-type" evidence="13">
    <location>
        <begin position="1183"/>
        <end position="1210"/>
    </location>
</feature>
<evidence type="ECO:0000256" key="5">
    <source>
        <dbReference type="ARBA" id="ARBA00022771"/>
    </source>
</evidence>
<protein>
    <submittedName>
        <fullName evidence="14">Zinc finger protein Xfin</fullName>
    </submittedName>
</protein>
<feature type="compositionally biased region" description="Basic residues" evidence="12">
    <location>
        <begin position="586"/>
        <end position="597"/>
    </location>
</feature>
<dbReference type="InterPro" id="IPR013087">
    <property type="entry name" value="Znf_C2H2_type"/>
</dbReference>
<feature type="domain" description="C2H2-type" evidence="13">
    <location>
        <begin position="1433"/>
        <end position="1460"/>
    </location>
</feature>
<dbReference type="Gene3D" id="3.30.160.60">
    <property type="entry name" value="Classic Zinc Finger"/>
    <property type="match status" value="20"/>
</dbReference>
<dbReference type="SUPFAM" id="SSF57667">
    <property type="entry name" value="beta-beta-alpha zinc fingers"/>
    <property type="match status" value="17"/>
</dbReference>
<feature type="domain" description="C2H2-type" evidence="13">
    <location>
        <begin position="1536"/>
        <end position="1563"/>
    </location>
</feature>
<feature type="domain" description="C2H2-type" evidence="13">
    <location>
        <begin position="1803"/>
        <end position="1830"/>
    </location>
</feature>
<dbReference type="FunFam" id="3.30.160.60:FF:000097">
    <property type="entry name" value="Zinc finger protein"/>
    <property type="match status" value="1"/>
</dbReference>
<dbReference type="Pfam" id="PF00096">
    <property type="entry name" value="zf-C2H2"/>
    <property type="match status" value="11"/>
</dbReference>
<feature type="domain" description="C2H2-type" evidence="13">
    <location>
        <begin position="707"/>
        <end position="734"/>
    </location>
</feature>
<feature type="domain" description="C2H2-type" evidence="13">
    <location>
        <begin position="1831"/>
        <end position="1858"/>
    </location>
</feature>
<feature type="domain" description="C2H2-type" evidence="13">
    <location>
        <begin position="1564"/>
        <end position="1591"/>
    </location>
</feature>
<evidence type="ECO:0000256" key="4">
    <source>
        <dbReference type="ARBA" id="ARBA00022737"/>
    </source>
</evidence>
<evidence type="ECO:0000256" key="11">
    <source>
        <dbReference type="PROSITE-ProRule" id="PRU00042"/>
    </source>
</evidence>
<feature type="domain" description="C2H2-type" evidence="13">
    <location>
        <begin position="1321"/>
        <end position="1348"/>
    </location>
</feature>
<keyword evidence="9" id="KW-0804">Transcription</keyword>
<dbReference type="FunFam" id="3.30.160.60:FF:000690">
    <property type="entry name" value="Zinc finger protein 354C"/>
    <property type="match status" value="1"/>
</dbReference>
<feature type="domain" description="C2H2-type" evidence="13">
    <location>
        <begin position="936"/>
        <end position="964"/>
    </location>
</feature>
<dbReference type="OrthoDB" id="8300205at2759"/>
<comment type="function">
    <text evidence="1">May be involved in transcriptional regulation.</text>
</comment>
<evidence type="ECO:0000256" key="12">
    <source>
        <dbReference type="SAM" id="MobiDB-lite"/>
    </source>
</evidence>
<evidence type="ECO:0000256" key="6">
    <source>
        <dbReference type="ARBA" id="ARBA00022833"/>
    </source>
</evidence>
<keyword evidence="3" id="KW-0479">Metal-binding</keyword>
<gene>
    <name evidence="14" type="primary">XFIN_2</name>
    <name evidence="14" type="ORF">Anas_11249</name>
</gene>
<feature type="domain" description="C2H2-type" evidence="13">
    <location>
        <begin position="763"/>
        <end position="786"/>
    </location>
</feature>
<feature type="compositionally biased region" description="Polar residues" evidence="12">
    <location>
        <begin position="567"/>
        <end position="578"/>
    </location>
</feature>
<feature type="domain" description="C2H2-type" evidence="13">
    <location>
        <begin position="1747"/>
        <end position="1774"/>
    </location>
</feature>
<proteinExistence type="predicted"/>